<keyword evidence="1" id="KW-1133">Transmembrane helix</keyword>
<name>A0ABS8WE21_9GAMM</name>
<keyword evidence="1" id="KW-0472">Membrane</keyword>
<evidence type="ECO:0000313" key="4">
    <source>
        <dbReference type="Proteomes" id="UP001201273"/>
    </source>
</evidence>
<evidence type="ECO:0000256" key="1">
    <source>
        <dbReference type="SAM" id="Phobius"/>
    </source>
</evidence>
<dbReference type="Proteomes" id="UP001201273">
    <property type="component" value="Unassembled WGS sequence"/>
</dbReference>
<evidence type="ECO:0000313" key="3">
    <source>
        <dbReference type="EMBL" id="MCE2596567.1"/>
    </source>
</evidence>
<organism evidence="3 4">
    <name type="scientific">Motilimonas cestriensis</name>
    <dbReference type="NCBI Taxonomy" id="2742685"/>
    <lineage>
        <taxon>Bacteria</taxon>
        <taxon>Pseudomonadati</taxon>
        <taxon>Pseudomonadota</taxon>
        <taxon>Gammaproteobacteria</taxon>
        <taxon>Alteromonadales</taxon>
        <taxon>Alteromonadales genera incertae sedis</taxon>
        <taxon>Motilimonas</taxon>
    </lineage>
</organism>
<feature type="transmembrane region" description="Helical" evidence="1">
    <location>
        <begin position="175"/>
        <end position="195"/>
    </location>
</feature>
<keyword evidence="4" id="KW-1185">Reference proteome</keyword>
<protein>
    <submittedName>
        <fullName evidence="3">Uncharacterized protein</fullName>
    </submittedName>
</protein>
<keyword evidence="1" id="KW-0812">Transmembrane</keyword>
<feature type="signal peptide" evidence="2">
    <location>
        <begin position="1"/>
        <end position="19"/>
    </location>
</feature>
<feature type="chain" id="PRO_5046427063" evidence="2">
    <location>
        <begin position="20"/>
        <end position="201"/>
    </location>
</feature>
<sequence>MKTILSVLLVAAIVQPSFAGMIEIEYDPQAKLLDEYKQVQTHDVVADLTAELQPDPVIIGNTAPGEGNLFSFNRYAEDDPKMPASAVSYQDLDLIKQLFGANGQLIKLEYLKFKQDFTEYVGLSAQAKISTAAVYDEVLISQPVGALNLQRERIDGSSLEESVWYIKWLKQAYKWLTSPLNLVILLISLCVAVLLKRRFLA</sequence>
<reference evidence="3 4" key="1">
    <citation type="journal article" date="2022" name="Environ. Microbiol. Rep.">
        <title>Eco-phylogenetic analyses reveal divergent evolution of vitamin B12 metabolism in the marine bacterial family 'Psychromonadaceae'.</title>
        <authorList>
            <person name="Jin X."/>
            <person name="Yang Y."/>
            <person name="Cao H."/>
            <person name="Gao B."/>
            <person name="Zhao Z."/>
        </authorList>
    </citation>
    <scope>NUCLEOTIDE SEQUENCE [LARGE SCALE GENOMIC DNA]</scope>
    <source>
        <strain evidence="3 4">MKS20</strain>
    </source>
</reference>
<keyword evidence="2" id="KW-0732">Signal</keyword>
<dbReference type="EMBL" id="JAIMJA010000021">
    <property type="protein sequence ID" value="MCE2596567.1"/>
    <property type="molecule type" value="Genomic_DNA"/>
</dbReference>
<dbReference type="RefSeq" id="WP_233054204.1">
    <property type="nucleotide sequence ID" value="NZ_JAIMJA010000021.1"/>
</dbReference>
<gene>
    <name evidence="3" type="ORF">K6Y31_17365</name>
</gene>
<accession>A0ABS8WE21</accession>
<comment type="caution">
    <text evidence="3">The sequence shown here is derived from an EMBL/GenBank/DDBJ whole genome shotgun (WGS) entry which is preliminary data.</text>
</comment>
<evidence type="ECO:0000256" key="2">
    <source>
        <dbReference type="SAM" id="SignalP"/>
    </source>
</evidence>
<proteinExistence type="predicted"/>